<feature type="transmembrane region" description="Helical" evidence="2">
    <location>
        <begin position="38"/>
        <end position="58"/>
    </location>
</feature>
<name>A0ABR1S6M5_9PEZI</name>
<accession>A0ABR1S6M5</accession>
<evidence type="ECO:0000313" key="4">
    <source>
        <dbReference type="Proteomes" id="UP001396898"/>
    </source>
</evidence>
<evidence type="ECO:0000313" key="3">
    <source>
        <dbReference type="EMBL" id="KAK8027499.1"/>
    </source>
</evidence>
<keyword evidence="2" id="KW-0472">Membrane</keyword>
<organism evidence="3 4">
    <name type="scientific">Apiospora marii</name>
    <dbReference type="NCBI Taxonomy" id="335849"/>
    <lineage>
        <taxon>Eukaryota</taxon>
        <taxon>Fungi</taxon>
        <taxon>Dikarya</taxon>
        <taxon>Ascomycota</taxon>
        <taxon>Pezizomycotina</taxon>
        <taxon>Sordariomycetes</taxon>
        <taxon>Xylariomycetidae</taxon>
        <taxon>Amphisphaeriales</taxon>
        <taxon>Apiosporaceae</taxon>
        <taxon>Apiospora</taxon>
    </lineage>
</organism>
<dbReference type="Proteomes" id="UP001396898">
    <property type="component" value="Unassembled WGS sequence"/>
</dbReference>
<feature type="region of interest" description="Disordered" evidence="1">
    <location>
        <begin position="1"/>
        <end position="27"/>
    </location>
</feature>
<keyword evidence="2" id="KW-0812">Transmembrane</keyword>
<dbReference type="EMBL" id="JAQQWI010000007">
    <property type="protein sequence ID" value="KAK8027499.1"/>
    <property type="molecule type" value="Genomic_DNA"/>
</dbReference>
<keyword evidence="2" id="KW-1133">Transmembrane helix</keyword>
<keyword evidence="4" id="KW-1185">Reference proteome</keyword>
<feature type="compositionally biased region" description="Basic and acidic residues" evidence="1">
    <location>
        <begin position="1"/>
        <end position="21"/>
    </location>
</feature>
<proteinExistence type="predicted"/>
<evidence type="ECO:0000256" key="2">
    <source>
        <dbReference type="SAM" id="Phobius"/>
    </source>
</evidence>
<comment type="caution">
    <text evidence="3">The sequence shown here is derived from an EMBL/GenBank/DDBJ whole genome shotgun (WGS) entry which is preliminary data.</text>
</comment>
<sequence length="90" mass="9766">MSLHRSEPSYTTRVHEVREQDPLPTMPLSKKAHEVADGIILGIAIGALAVAAVWCLVLGAKRWQDPSSAALSPQNLNLLDLRALQGRMLA</sequence>
<reference evidence="3 4" key="1">
    <citation type="submission" date="2023-01" db="EMBL/GenBank/DDBJ databases">
        <title>Analysis of 21 Apiospora genomes using comparative genomics revels a genus with tremendous synthesis potential of carbohydrate active enzymes and secondary metabolites.</title>
        <authorList>
            <person name="Sorensen T."/>
        </authorList>
    </citation>
    <scope>NUCLEOTIDE SEQUENCE [LARGE SCALE GENOMIC DNA]</scope>
    <source>
        <strain evidence="3 4">CBS 20057</strain>
    </source>
</reference>
<protein>
    <submittedName>
        <fullName evidence="3">Uncharacterized protein</fullName>
    </submittedName>
</protein>
<evidence type="ECO:0000256" key="1">
    <source>
        <dbReference type="SAM" id="MobiDB-lite"/>
    </source>
</evidence>
<gene>
    <name evidence="3" type="ORF">PG991_004555</name>
</gene>